<dbReference type="PROSITE" id="PS51767">
    <property type="entry name" value="PEPTIDASE_A1"/>
    <property type="match status" value="1"/>
</dbReference>
<dbReference type="PANTHER" id="PTHR47966">
    <property type="entry name" value="BETA-SITE APP-CLEAVING ENZYME, ISOFORM A-RELATED"/>
    <property type="match status" value="1"/>
</dbReference>
<dbReference type="InterPro" id="IPR021109">
    <property type="entry name" value="Peptidase_aspartic_dom_sf"/>
</dbReference>
<organism evidence="7 8">
    <name type="scientific">Prorocentrum cordatum</name>
    <dbReference type="NCBI Taxonomy" id="2364126"/>
    <lineage>
        <taxon>Eukaryota</taxon>
        <taxon>Sar</taxon>
        <taxon>Alveolata</taxon>
        <taxon>Dinophyceae</taxon>
        <taxon>Prorocentrales</taxon>
        <taxon>Prorocentraceae</taxon>
        <taxon>Prorocentrum</taxon>
    </lineage>
</organism>
<evidence type="ECO:0000313" key="8">
    <source>
        <dbReference type="Proteomes" id="UP001189429"/>
    </source>
</evidence>
<dbReference type="PANTHER" id="PTHR47966:SF51">
    <property type="entry name" value="BETA-SITE APP-CLEAVING ENZYME, ISOFORM A-RELATED"/>
    <property type="match status" value="1"/>
</dbReference>
<keyword evidence="5" id="KW-0812">Transmembrane</keyword>
<proteinExistence type="inferred from homology"/>
<dbReference type="InterPro" id="IPR033121">
    <property type="entry name" value="PEPTIDASE_A1"/>
</dbReference>
<keyword evidence="5" id="KW-1133">Transmembrane helix</keyword>
<evidence type="ECO:0000256" key="4">
    <source>
        <dbReference type="ARBA" id="ARBA00022801"/>
    </source>
</evidence>
<dbReference type="Proteomes" id="UP001189429">
    <property type="component" value="Unassembled WGS sequence"/>
</dbReference>
<keyword evidence="4" id="KW-0378">Hydrolase</keyword>
<keyword evidence="8" id="KW-1185">Reference proteome</keyword>
<comment type="similarity">
    <text evidence="1">Belongs to the peptidase A1 family.</text>
</comment>
<evidence type="ECO:0000256" key="1">
    <source>
        <dbReference type="ARBA" id="ARBA00007447"/>
    </source>
</evidence>
<keyword evidence="3" id="KW-0064">Aspartyl protease</keyword>
<keyword evidence="2" id="KW-0645">Protease</keyword>
<dbReference type="SUPFAM" id="SSF50630">
    <property type="entry name" value="Acid proteases"/>
    <property type="match status" value="1"/>
</dbReference>
<dbReference type="InterPro" id="IPR001461">
    <property type="entry name" value="Aspartic_peptidase_A1"/>
</dbReference>
<dbReference type="EMBL" id="CAUYUJ010020998">
    <property type="protein sequence ID" value="CAK0901918.1"/>
    <property type="molecule type" value="Genomic_DNA"/>
</dbReference>
<feature type="transmembrane region" description="Helical" evidence="5">
    <location>
        <begin position="161"/>
        <end position="185"/>
    </location>
</feature>
<accession>A0ABN9XUG0</accession>
<dbReference type="PRINTS" id="PR00792">
    <property type="entry name" value="PEPSIN"/>
</dbReference>
<sequence length="215" mass="23219">MPTSCQWPTARERSSDIGDIRLDRVAFGGMEFPGAIAIVDSGTSLIGAPVTALAAISAKIVLFEKWGVQVAKCSDVEDLTLDFVLSGQAYKLGGEDFILAQQDDLCFLALQPLDQPHGWILGDVFMRRYFVEFDWDKERVGIACTVLDSLCPGGSDDSGGWIVYLALFAVCFVGLQACALACWWATGPARGRLAAGDSTRAGRTRDVPELQLAHI</sequence>
<reference evidence="7" key="1">
    <citation type="submission" date="2023-10" db="EMBL/GenBank/DDBJ databases">
        <authorList>
            <person name="Chen Y."/>
            <person name="Shah S."/>
            <person name="Dougan E. K."/>
            <person name="Thang M."/>
            <person name="Chan C."/>
        </authorList>
    </citation>
    <scope>NUCLEOTIDE SEQUENCE [LARGE SCALE GENOMIC DNA]</scope>
</reference>
<evidence type="ECO:0000256" key="5">
    <source>
        <dbReference type="SAM" id="Phobius"/>
    </source>
</evidence>
<comment type="caution">
    <text evidence="7">The sequence shown here is derived from an EMBL/GenBank/DDBJ whole genome shotgun (WGS) entry which is preliminary data.</text>
</comment>
<evidence type="ECO:0000256" key="3">
    <source>
        <dbReference type="ARBA" id="ARBA00022750"/>
    </source>
</evidence>
<feature type="domain" description="Peptidase A1" evidence="6">
    <location>
        <begin position="1"/>
        <end position="143"/>
    </location>
</feature>
<evidence type="ECO:0000259" key="6">
    <source>
        <dbReference type="PROSITE" id="PS51767"/>
    </source>
</evidence>
<keyword evidence="5" id="KW-0472">Membrane</keyword>
<name>A0ABN9XUG0_9DINO</name>
<evidence type="ECO:0000256" key="2">
    <source>
        <dbReference type="ARBA" id="ARBA00022670"/>
    </source>
</evidence>
<dbReference type="Gene3D" id="2.40.70.10">
    <property type="entry name" value="Acid Proteases"/>
    <property type="match status" value="1"/>
</dbReference>
<gene>
    <name evidence="7" type="ORF">PCOR1329_LOCUS78708</name>
</gene>
<protein>
    <recommendedName>
        <fullName evidence="6">Peptidase A1 domain-containing protein</fullName>
    </recommendedName>
</protein>
<dbReference type="Pfam" id="PF00026">
    <property type="entry name" value="Asp"/>
    <property type="match status" value="1"/>
</dbReference>
<evidence type="ECO:0000313" key="7">
    <source>
        <dbReference type="EMBL" id="CAK0901918.1"/>
    </source>
</evidence>